<dbReference type="Proteomes" id="UP000555836">
    <property type="component" value="Unassembled WGS sequence"/>
</dbReference>
<evidence type="ECO:0000313" key="3">
    <source>
        <dbReference type="Proteomes" id="UP000555836"/>
    </source>
</evidence>
<proteinExistence type="predicted"/>
<dbReference type="PANTHER" id="PTHR46322:SF1">
    <property type="entry name" value="PUROMYCIN-SENSITIVE AMINOPEPTIDASE"/>
    <property type="match status" value="1"/>
</dbReference>
<protein>
    <submittedName>
        <fullName evidence="2">DUF3458 domain-containing protein</fullName>
    </submittedName>
</protein>
<dbReference type="InterPro" id="IPR035414">
    <property type="entry name" value="Peptidase_M1_pepN_Ig-like"/>
</dbReference>
<feature type="domain" description="Peptidase M1 alanyl aminopeptidase Ig-like fold" evidence="1">
    <location>
        <begin position="1"/>
        <end position="71"/>
    </location>
</feature>
<evidence type="ECO:0000313" key="2">
    <source>
        <dbReference type="EMBL" id="NMU24885.1"/>
    </source>
</evidence>
<dbReference type="InterPro" id="IPR038438">
    <property type="entry name" value="PepN_Ig-like_sf"/>
</dbReference>
<feature type="non-terminal residue" evidence="2">
    <location>
        <position position="86"/>
    </location>
</feature>
<dbReference type="GO" id="GO:0008270">
    <property type="term" value="F:zinc ion binding"/>
    <property type="evidence" value="ECO:0007669"/>
    <property type="project" value="InterPro"/>
</dbReference>
<dbReference type="Gene3D" id="2.60.40.1840">
    <property type="match status" value="1"/>
</dbReference>
<feature type="non-terminal residue" evidence="2">
    <location>
        <position position="1"/>
    </location>
</feature>
<dbReference type="FunFam" id="2.60.40.1840:FF:000001">
    <property type="entry name" value="Aminopeptidase N"/>
    <property type="match status" value="1"/>
</dbReference>
<dbReference type="EMBL" id="JABCLD010000624">
    <property type="protein sequence ID" value="NMU24885.1"/>
    <property type="molecule type" value="Genomic_DNA"/>
</dbReference>
<organism evidence="2 3">
    <name type="scientific">Vibrio parahaemolyticus</name>
    <dbReference type="NCBI Taxonomy" id="670"/>
    <lineage>
        <taxon>Bacteria</taxon>
        <taxon>Pseudomonadati</taxon>
        <taxon>Pseudomonadota</taxon>
        <taxon>Gammaproteobacteria</taxon>
        <taxon>Vibrionales</taxon>
        <taxon>Vibrionaceae</taxon>
        <taxon>Vibrio</taxon>
    </lineage>
</organism>
<dbReference type="Pfam" id="PF11940">
    <property type="entry name" value="DUF3458"/>
    <property type="match status" value="1"/>
</dbReference>
<reference evidence="2 3" key="1">
    <citation type="submission" date="2020-04" db="EMBL/GenBank/DDBJ databases">
        <title>Whole-genome sequencing of Vibrio spp. from China reveals different genetic environments of blaCTX-M-14 among diverse lineages.</title>
        <authorList>
            <person name="Zheng Z."/>
            <person name="Ye L."/>
            <person name="Chen S."/>
        </authorList>
    </citation>
    <scope>NUCLEOTIDE SEQUENCE [LARGE SCALE GENOMIC DNA]</scope>
    <source>
        <strain evidence="2 3">Vb0574</strain>
    </source>
</reference>
<sequence length="86" mass="9908">QAEKQALHIPFDIELYDSKGQVIPLMSNGESVHNVLDIKQDKQTFVFENVEEQPVPSLLREFSAPVKLEYDYSDDELVFLMKHATN</sequence>
<dbReference type="InterPro" id="IPR012779">
    <property type="entry name" value="Peptidase_M1_pepN"/>
</dbReference>
<dbReference type="AlphaFoldDB" id="A0A7Y0S1X3"/>
<accession>A0A7Y0S1X3</accession>
<evidence type="ECO:0000259" key="1">
    <source>
        <dbReference type="Pfam" id="PF11940"/>
    </source>
</evidence>
<name>A0A7Y0S1X3_VIBPH</name>
<gene>
    <name evidence="2" type="ORF">HKB21_04555</name>
</gene>
<comment type="caution">
    <text evidence="2">The sequence shown here is derived from an EMBL/GenBank/DDBJ whole genome shotgun (WGS) entry which is preliminary data.</text>
</comment>
<dbReference type="PANTHER" id="PTHR46322">
    <property type="entry name" value="PUROMYCIN-SENSITIVE AMINOPEPTIDASE"/>
    <property type="match status" value="1"/>
</dbReference>